<dbReference type="InterPro" id="IPR002938">
    <property type="entry name" value="FAD-bd"/>
</dbReference>
<sequence>MSERTENRHAEIAGGGIAGLTAAAMLAKKGWSVRVHERAAAPREIGAGIFIWENAIKSLEEIGAADEISKNWERVDNHQLRDHKGRLLQDNWLHNSRLYTTRRTDLHRALGNAARAAGAEIVTSSPVTMARPEGTLVLHNGEELSADLVIGADGVHSRVRDSLDLAHIKVNMRDGCGRYLVPRKAEDGANITTEAWDGGRRIGIAPVSKEDIYIFLCGPEKDAEARDQKPFNPKPWLESYPQYRDYIERIPRNGSERWAPFYEVETRSWSSGKVALLGDAAHSMAPNLGQAACVAMTNAIALGFKLEAEPDVATALQQWEAEERWITDNTQRYARLYGTIGTRWPHRLQGMRSILMRTVMRSSRFQNRVNAAALHFPSQAR</sequence>
<name>A0ABR9JHS2_9MICC</name>
<evidence type="ECO:0000313" key="4">
    <source>
        <dbReference type="EMBL" id="MBE1525486.1"/>
    </source>
</evidence>
<keyword evidence="2" id="KW-0503">Monooxygenase</keyword>
<dbReference type="Pfam" id="PF01494">
    <property type="entry name" value="FAD_binding_3"/>
    <property type="match status" value="1"/>
</dbReference>
<dbReference type="Gene3D" id="3.30.9.10">
    <property type="entry name" value="D-Amino Acid Oxidase, subunit A, domain 2"/>
    <property type="match status" value="1"/>
</dbReference>
<organism evidence="4 5">
    <name type="scientific">Nesterenkonia lutea</name>
    <dbReference type="NCBI Taxonomy" id="272919"/>
    <lineage>
        <taxon>Bacteria</taxon>
        <taxon>Bacillati</taxon>
        <taxon>Actinomycetota</taxon>
        <taxon>Actinomycetes</taxon>
        <taxon>Micrococcales</taxon>
        <taxon>Micrococcaceae</taxon>
        <taxon>Nesterenkonia</taxon>
    </lineage>
</organism>
<feature type="domain" description="FAD-binding" evidence="3">
    <location>
        <begin position="12"/>
        <end position="308"/>
    </location>
</feature>
<dbReference type="Proteomes" id="UP000643525">
    <property type="component" value="Unassembled WGS sequence"/>
</dbReference>
<dbReference type="InterPro" id="IPR050493">
    <property type="entry name" value="FAD-dep_Monooxygenase_BioMet"/>
</dbReference>
<dbReference type="RefSeq" id="WP_192596634.1">
    <property type="nucleotide sequence ID" value="NZ_BAAALJ010000025.1"/>
</dbReference>
<protein>
    <submittedName>
        <fullName evidence="4">2-polyprenyl-6-methoxyphenol hydroxylase-like FAD-dependent oxidoreductase</fullName>
    </submittedName>
</protein>
<evidence type="ECO:0000256" key="1">
    <source>
        <dbReference type="ARBA" id="ARBA00023002"/>
    </source>
</evidence>
<keyword evidence="1" id="KW-0560">Oxidoreductase</keyword>
<accession>A0ABR9JHS2</accession>
<dbReference type="Gene3D" id="3.50.50.60">
    <property type="entry name" value="FAD/NAD(P)-binding domain"/>
    <property type="match status" value="1"/>
</dbReference>
<comment type="caution">
    <text evidence="4">The sequence shown here is derived from an EMBL/GenBank/DDBJ whole genome shotgun (WGS) entry which is preliminary data.</text>
</comment>
<proteinExistence type="predicted"/>
<keyword evidence="5" id="KW-1185">Reference proteome</keyword>
<dbReference type="PANTHER" id="PTHR13789:SF309">
    <property type="entry name" value="PUTATIVE (AFU_ORTHOLOGUE AFUA_6G14510)-RELATED"/>
    <property type="match status" value="1"/>
</dbReference>
<dbReference type="PRINTS" id="PR00420">
    <property type="entry name" value="RNGMNOXGNASE"/>
</dbReference>
<reference evidence="4 5" key="1">
    <citation type="submission" date="2020-10" db="EMBL/GenBank/DDBJ databases">
        <title>Sequencing the genomes of 1000 actinobacteria strains.</title>
        <authorList>
            <person name="Klenk H.-P."/>
        </authorList>
    </citation>
    <scope>NUCLEOTIDE SEQUENCE [LARGE SCALE GENOMIC DNA]</scope>
    <source>
        <strain evidence="4 5">DSM 15666</strain>
    </source>
</reference>
<evidence type="ECO:0000313" key="5">
    <source>
        <dbReference type="Proteomes" id="UP000643525"/>
    </source>
</evidence>
<evidence type="ECO:0000259" key="3">
    <source>
        <dbReference type="Pfam" id="PF01494"/>
    </source>
</evidence>
<dbReference type="EMBL" id="JADBED010000002">
    <property type="protein sequence ID" value="MBE1525486.1"/>
    <property type="molecule type" value="Genomic_DNA"/>
</dbReference>
<gene>
    <name evidence="4" type="ORF">H4W27_002660</name>
</gene>
<evidence type="ECO:0000256" key="2">
    <source>
        <dbReference type="ARBA" id="ARBA00023033"/>
    </source>
</evidence>
<dbReference type="SUPFAM" id="SSF51905">
    <property type="entry name" value="FAD/NAD(P)-binding domain"/>
    <property type="match status" value="1"/>
</dbReference>
<dbReference type="PANTHER" id="PTHR13789">
    <property type="entry name" value="MONOOXYGENASE"/>
    <property type="match status" value="1"/>
</dbReference>
<dbReference type="InterPro" id="IPR036188">
    <property type="entry name" value="FAD/NAD-bd_sf"/>
</dbReference>